<keyword evidence="6" id="KW-1185">Reference proteome</keyword>
<dbReference type="PANTHER" id="PTHR34824:SF1">
    <property type="entry name" value="HEAT-INDUCIBLE TRANSCRIPTION REPRESSOR HRCA"/>
    <property type="match status" value="1"/>
</dbReference>
<dbReference type="EMBL" id="VWSJ01000019">
    <property type="protein sequence ID" value="MSN96609.1"/>
    <property type="molecule type" value="Genomic_DNA"/>
</dbReference>
<gene>
    <name evidence="5" type="ORF">F1B92_05420</name>
</gene>
<dbReference type="Proteomes" id="UP000476338">
    <property type="component" value="Unassembled WGS sequence"/>
</dbReference>
<dbReference type="GO" id="GO:0003677">
    <property type="term" value="F:DNA binding"/>
    <property type="evidence" value="ECO:0007669"/>
    <property type="project" value="InterPro"/>
</dbReference>
<protein>
    <submittedName>
        <fullName evidence="5">HrcA family transcriptional regulator</fullName>
    </submittedName>
</protein>
<dbReference type="GO" id="GO:0045892">
    <property type="term" value="P:negative regulation of DNA-templated transcription"/>
    <property type="evidence" value="ECO:0007669"/>
    <property type="project" value="TreeGrafter"/>
</dbReference>
<reference evidence="5 6" key="1">
    <citation type="submission" date="2019-09" db="EMBL/GenBank/DDBJ databases">
        <authorList>
            <person name="Silva M."/>
            <person name="Pereira G."/>
            <person name="Lopes-Da-Costa L."/>
            <person name="Silva E."/>
        </authorList>
    </citation>
    <scope>NUCLEOTIDE SEQUENCE [LARGE SCALE GENOMIC DNA]</scope>
    <source>
        <strain evidence="5 6">FMV-PI01</strain>
    </source>
</reference>
<dbReference type="InterPro" id="IPR036390">
    <property type="entry name" value="WH_DNA-bd_sf"/>
</dbReference>
<dbReference type="InterPro" id="IPR036388">
    <property type="entry name" value="WH-like_DNA-bd_sf"/>
</dbReference>
<reference evidence="5 6" key="2">
    <citation type="submission" date="2020-03" db="EMBL/GenBank/DDBJ databases">
        <title>Campylobacter portucalensis sp. nov., a new species of Campylobacter isolated from the reproductive tract of bulls.</title>
        <authorList>
            <person name="Silva M.F."/>
            <person name="Pereira G."/>
            <person name="Carneiro C."/>
            <person name="Hemphill A."/>
            <person name="Mateus L."/>
            <person name="Lopes-Da-Costa L."/>
            <person name="Silva E."/>
        </authorList>
    </citation>
    <scope>NUCLEOTIDE SEQUENCE [LARGE SCALE GENOMIC DNA]</scope>
    <source>
        <strain evidence="5 6">FMV-PI01</strain>
    </source>
</reference>
<comment type="caution">
    <text evidence="5">The sequence shown here is derived from an EMBL/GenBank/DDBJ whole genome shotgun (WGS) entry which is preliminary data.</text>
</comment>
<dbReference type="PANTHER" id="PTHR34824">
    <property type="entry name" value="HEAT-INDUCIBLE TRANSCRIPTION REPRESSOR HRCA"/>
    <property type="match status" value="1"/>
</dbReference>
<keyword evidence="3" id="KW-0346">Stress response</keyword>
<proteinExistence type="predicted"/>
<dbReference type="Gene3D" id="1.10.10.10">
    <property type="entry name" value="Winged helix-like DNA-binding domain superfamily/Winged helix DNA-binding domain"/>
    <property type="match status" value="1"/>
</dbReference>
<evidence type="ECO:0000256" key="4">
    <source>
        <dbReference type="ARBA" id="ARBA00023163"/>
    </source>
</evidence>
<dbReference type="RefSeq" id="WP_154570875.1">
    <property type="nucleotide sequence ID" value="NZ_VWSJ01000019.1"/>
</dbReference>
<dbReference type="InterPro" id="IPR002571">
    <property type="entry name" value="HrcA"/>
</dbReference>
<dbReference type="SUPFAM" id="SSF46785">
    <property type="entry name" value="Winged helix' DNA-binding domain"/>
    <property type="match status" value="1"/>
</dbReference>
<name>A0A6L5WHP1_9BACT</name>
<keyword evidence="4" id="KW-0804">Transcription</keyword>
<dbReference type="NCBIfam" id="NF003033">
    <property type="entry name" value="PRK03911.1"/>
    <property type="match status" value="1"/>
</dbReference>
<evidence type="ECO:0000313" key="6">
    <source>
        <dbReference type="Proteomes" id="UP000476338"/>
    </source>
</evidence>
<evidence type="ECO:0000256" key="2">
    <source>
        <dbReference type="ARBA" id="ARBA00023015"/>
    </source>
</evidence>
<accession>A0A6L5WHP1</accession>
<keyword evidence="1" id="KW-0678">Repressor</keyword>
<organism evidence="5 6">
    <name type="scientific">Campylobacter portucalensis</name>
    <dbReference type="NCBI Taxonomy" id="2608384"/>
    <lineage>
        <taxon>Bacteria</taxon>
        <taxon>Pseudomonadati</taxon>
        <taxon>Campylobacterota</taxon>
        <taxon>Epsilonproteobacteria</taxon>
        <taxon>Campylobacterales</taxon>
        <taxon>Campylobacteraceae</taxon>
        <taxon>Campylobacter</taxon>
    </lineage>
</organism>
<dbReference type="AlphaFoldDB" id="A0A6L5WHP1"/>
<keyword evidence="2" id="KW-0805">Transcription regulation</keyword>
<sequence>MKIDKRGLILNYIIEAYLSENSPIGSSDLGLRMEGLIPASTIRVYFKKLSDEGALKQLHISGGRIPTFLTMKKYWEEKLKFKEKIYINDEFLLSKIFDNFKIYCMIFTSDDEILREVLNFRDRFIILNFDNDELVLKFDSRIFNFLLNLVGVSLKELEEISTQVGLSILKSKILELKRSKIVFISNEDVIFDIYNDKRFKMLLDPNITTKFNKNLAFSPLFEPGFMGIKRRIFYKNTDATMFCAGSVYENYDKFFNQIMEAA</sequence>
<evidence type="ECO:0000256" key="1">
    <source>
        <dbReference type="ARBA" id="ARBA00022491"/>
    </source>
</evidence>
<evidence type="ECO:0000256" key="3">
    <source>
        <dbReference type="ARBA" id="ARBA00023016"/>
    </source>
</evidence>
<evidence type="ECO:0000313" key="5">
    <source>
        <dbReference type="EMBL" id="MSN96609.1"/>
    </source>
</evidence>